<evidence type="ECO:0000259" key="4">
    <source>
        <dbReference type="PROSITE" id="PS50956"/>
    </source>
</evidence>
<dbReference type="Gene3D" id="1.10.10.10">
    <property type="entry name" value="Winged helix-like DNA-binding domain superfamily/Winged helix DNA-binding domain"/>
    <property type="match status" value="2"/>
</dbReference>
<dbReference type="PANTHER" id="PTHR30154">
    <property type="entry name" value="LEUCINE-RESPONSIVE REGULATORY PROTEIN"/>
    <property type="match status" value="1"/>
</dbReference>
<dbReference type="EMBL" id="CP108195">
    <property type="protein sequence ID" value="WTS18278.1"/>
    <property type="molecule type" value="Genomic_DNA"/>
</dbReference>
<dbReference type="InterPro" id="IPR036388">
    <property type="entry name" value="WH-like_DNA-bd_sf"/>
</dbReference>
<sequence>MAAQQHGSVADLLDRRILSALQVDGRASWRRVAGALGEAERTVIRRGTRLLTSGYVKVGALAVRGHSTVVLVRSTAGQARMAAGALARRPDCAFAHVLTGSPDCIAELVGPRESLAGLVMDELPGLPGVAEAVAHPVLRHLSTIREWQPGLLTDAETAALATSPESVPSPAPPEEPTRTDVLLLDALADDGRRTYDELARIAGVSEATARRRVSTLRRTGQVRIRAVIDPTLLGLPTEAVLRIRLAPGRLDQVAGALARSPYVRYASFVAGDHQLLVLAALPSEGHLYDFVTMAPWASDALTIETALILASLKRGGVPMRAHR</sequence>
<keyword evidence="1" id="KW-0805">Transcription regulation</keyword>
<evidence type="ECO:0000313" key="5">
    <source>
        <dbReference type="EMBL" id="WTS18278.1"/>
    </source>
</evidence>
<protein>
    <submittedName>
        <fullName evidence="5">AsnC family transcriptional regulator</fullName>
    </submittedName>
</protein>
<proteinExistence type="predicted"/>
<keyword evidence="2" id="KW-0238">DNA-binding</keyword>
<dbReference type="PROSITE" id="PS50956">
    <property type="entry name" value="HTH_ASNC_2"/>
    <property type="match status" value="1"/>
</dbReference>
<organism evidence="5">
    <name type="scientific">Streptomyces sp. NBC_00119</name>
    <dbReference type="NCBI Taxonomy" id="2975659"/>
    <lineage>
        <taxon>Bacteria</taxon>
        <taxon>Bacillati</taxon>
        <taxon>Actinomycetota</taxon>
        <taxon>Actinomycetes</taxon>
        <taxon>Kitasatosporales</taxon>
        <taxon>Streptomycetaceae</taxon>
        <taxon>Streptomyces</taxon>
    </lineage>
</organism>
<dbReference type="InterPro" id="IPR019888">
    <property type="entry name" value="Tscrpt_reg_AsnC-like"/>
</dbReference>
<keyword evidence="3" id="KW-0804">Transcription</keyword>
<dbReference type="GO" id="GO:0043565">
    <property type="term" value="F:sequence-specific DNA binding"/>
    <property type="evidence" value="ECO:0007669"/>
    <property type="project" value="InterPro"/>
</dbReference>
<gene>
    <name evidence="5" type="ORF">OHU69_49380</name>
</gene>
<reference evidence="5" key="1">
    <citation type="submission" date="2022-10" db="EMBL/GenBank/DDBJ databases">
        <title>The complete genomes of actinobacterial strains from the NBC collection.</title>
        <authorList>
            <person name="Joergensen T.S."/>
            <person name="Alvarez Arevalo M."/>
            <person name="Sterndorff E.B."/>
            <person name="Faurdal D."/>
            <person name="Vuksanovic O."/>
            <person name="Mourched A.-S."/>
            <person name="Charusanti P."/>
            <person name="Shaw S."/>
            <person name="Blin K."/>
            <person name="Weber T."/>
        </authorList>
    </citation>
    <scope>NUCLEOTIDE SEQUENCE</scope>
    <source>
        <strain evidence="5">NBC_00119</strain>
    </source>
</reference>
<dbReference type="PANTHER" id="PTHR30154:SF34">
    <property type="entry name" value="TRANSCRIPTIONAL REGULATOR AZLB"/>
    <property type="match status" value="1"/>
</dbReference>
<dbReference type="GO" id="GO:0043200">
    <property type="term" value="P:response to amino acid"/>
    <property type="evidence" value="ECO:0007669"/>
    <property type="project" value="TreeGrafter"/>
</dbReference>
<dbReference type="SUPFAM" id="SSF54909">
    <property type="entry name" value="Dimeric alpha+beta barrel"/>
    <property type="match status" value="1"/>
</dbReference>
<dbReference type="GO" id="GO:0005829">
    <property type="term" value="C:cytosol"/>
    <property type="evidence" value="ECO:0007669"/>
    <property type="project" value="TreeGrafter"/>
</dbReference>
<evidence type="ECO:0000256" key="1">
    <source>
        <dbReference type="ARBA" id="ARBA00023015"/>
    </source>
</evidence>
<evidence type="ECO:0000256" key="3">
    <source>
        <dbReference type="ARBA" id="ARBA00023163"/>
    </source>
</evidence>
<dbReference type="PRINTS" id="PR00033">
    <property type="entry name" value="HTHASNC"/>
</dbReference>
<dbReference type="SMART" id="SM00344">
    <property type="entry name" value="HTH_ASNC"/>
    <property type="match status" value="2"/>
</dbReference>
<accession>A0AAU1UM38</accession>
<feature type="domain" description="HTH asnC-type" evidence="4">
    <location>
        <begin position="176"/>
        <end position="236"/>
    </location>
</feature>
<evidence type="ECO:0000256" key="2">
    <source>
        <dbReference type="ARBA" id="ARBA00023125"/>
    </source>
</evidence>
<dbReference type="SUPFAM" id="SSF46785">
    <property type="entry name" value="Winged helix' DNA-binding domain"/>
    <property type="match status" value="2"/>
</dbReference>
<dbReference type="Pfam" id="PF13404">
    <property type="entry name" value="HTH_AsnC-type"/>
    <property type="match status" value="2"/>
</dbReference>
<dbReference type="InterPro" id="IPR036390">
    <property type="entry name" value="WH_DNA-bd_sf"/>
</dbReference>
<dbReference type="Gene3D" id="3.30.70.920">
    <property type="match status" value="1"/>
</dbReference>
<dbReference type="AlphaFoldDB" id="A0AAU1UM38"/>
<dbReference type="InterPro" id="IPR011008">
    <property type="entry name" value="Dimeric_a/b-barrel"/>
</dbReference>
<name>A0AAU1UM38_9ACTN</name>
<dbReference type="InterPro" id="IPR000485">
    <property type="entry name" value="AsnC-type_HTH_dom"/>
</dbReference>